<evidence type="ECO:0000256" key="1">
    <source>
        <dbReference type="SAM" id="MobiDB-lite"/>
    </source>
</evidence>
<protein>
    <submittedName>
        <fullName evidence="2">Uncharacterized protein</fullName>
    </submittedName>
</protein>
<proteinExistence type="predicted"/>
<keyword evidence="3" id="KW-1185">Reference proteome</keyword>
<name>A0A4P9W1D8_9FUNG</name>
<reference evidence="3" key="1">
    <citation type="journal article" date="2018" name="Nat. Microbiol.">
        <title>Leveraging single-cell genomics to expand the fungal tree of life.</title>
        <authorList>
            <person name="Ahrendt S.R."/>
            <person name="Quandt C.A."/>
            <person name="Ciobanu D."/>
            <person name="Clum A."/>
            <person name="Salamov A."/>
            <person name="Andreopoulos B."/>
            <person name="Cheng J.F."/>
            <person name="Woyke T."/>
            <person name="Pelin A."/>
            <person name="Henrissat B."/>
            <person name="Reynolds N.K."/>
            <person name="Benny G.L."/>
            <person name="Smith M.E."/>
            <person name="James T.Y."/>
            <person name="Grigoriev I.V."/>
        </authorList>
    </citation>
    <scope>NUCLEOTIDE SEQUENCE [LARGE SCALE GENOMIC DNA]</scope>
</reference>
<evidence type="ECO:0000313" key="3">
    <source>
        <dbReference type="Proteomes" id="UP000269721"/>
    </source>
</evidence>
<feature type="compositionally biased region" description="Basic and acidic residues" evidence="1">
    <location>
        <begin position="1"/>
        <end position="17"/>
    </location>
</feature>
<gene>
    <name evidence="2" type="ORF">BDK51DRAFT_35259</name>
</gene>
<sequence length="249" mass="27016">MAPHDHQPNSPDRRPPEEGGMASLTPARISRQGDASTPLAPLAGVGGQHRGGRHTPVRVQDSVGDTPAADTAICRQTSKRDRSILLSAMAELMGKGAAEEISNVPPHAIGSSPTFVIKQKGGKIRQIGDYSGLNERVSVPRFKMETLASVKAMMAQAKREPECSPQPAQTPMDNPGWRGEDVADKSVVLWIDKVIWTGGTDDECLISMLFGTQLVQLLGFLLKWEKAELPYREVCRVDLESPGREDFPA</sequence>
<evidence type="ECO:0000313" key="2">
    <source>
        <dbReference type="EMBL" id="RKO83886.1"/>
    </source>
</evidence>
<dbReference type="AlphaFoldDB" id="A0A4P9W1D8"/>
<dbReference type="Proteomes" id="UP000269721">
    <property type="component" value="Unassembled WGS sequence"/>
</dbReference>
<accession>A0A4P9W1D8</accession>
<dbReference type="EMBL" id="ML000730">
    <property type="protein sequence ID" value="RKO83886.1"/>
    <property type="molecule type" value="Genomic_DNA"/>
</dbReference>
<feature type="region of interest" description="Disordered" evidence="1">
    <location>
        <begin position="1"/>
        <end position="69"/>
    </location>
</feature>
<organism evidence="2 3">
    <name type="scientific">Blyttiomyces helicus</name>
    <dbReference type="NCBI Taxonomy" id="388810"/>
    <lineage>
        <taxon>Eukaryota</taxon>
        <taxon>Fungi</taxon>
        <taxon>Fungi incertae sedis</taxon>
        <taxon>Chytridiomycota</taxon>
        <taxon>Chytridiomycota incertae sedis</taxon>
        <taxon>Chytridiomycetes</taxon>
        <taxon>Chytridiomycetes incertae sedis</taxon>
        <taxon>Blyttiomyces</taxon>
    </lineage>
</organism>